<comment type="pathway">
    <text evidence="1 7">Cell wall biogenesis; peptidoglycan biosynthesis.</text>
</comment>
<protein>
    <submittedName>
        <fullName evidence="11">Lipoprotein-anchoring transpeptidase ErfK/SrfK</fullName>
    </submittedName>
</protein>
<comment type="caution">
    <text evidence="11">The sequence shown here is derived from an EMBL/GenBank/DDBJ whole genome shotgun (WGS) entry which is preliminary data.</text>
</comment>
<evidence type="ECO:0000256" key="7">
    <source>
        <dbReference type="PROSITE-ProRule" id="PRU01373"/>
    </source>
</evidence>
<evidence type="ECO:0000256" key="8">
    <source>
        <dbReference type="SAM" id="MobiDB-lite"/>
    </source>
</evidence>
<proteinExistence type="predicted"/>
<organism evidence="11 12">
    <name type="scientific">Brevibacterium paucivorans</name>
    <dbReference type="NCBI Taxonomy" id="170994"/>
    <lineage>
        <taxon>Bacteria</taxon>
        <taxon>Bacillati</taxon>
        <taxon>Actinomycetota</taxon>
        <taxon>Actinomycetes</taxon>
        <taxon>Micrococcales</taxon>
        <taxon>Brevibacteriaceae</taxon>
        <taxon>Brevibacterium</taxon>
    </lineage>
</organism>
<dbReference type="InterPro" id="IPR050979">
    <property type="entry name" value="LD-transpeptidase"/>
</dbReference>
<evidence type="ECO:0000256" key="4">
    <source>
        <dbReference type="ARBA" id="ARBA00022984"/>
    </source>
</evidence>
<dbReference type="EMBL" id="JAFBCP010000001">
    <property type="protein sequence ID" value="MBM7816661.1"/>
    <property type="molecule type" value="Genomic_DNA"/>
</dbReference>
<feature type="region of interest" description="Disordered" evidence="8">
    <location>
        <begin position="22"/>
        <end position="44"/>
    </location>
</feature>
<keyword evidence="3 7" id="KW-0133">Cell shape</keyword>
<reference evidence="11 12" key="1">
    <citation type="submission" date="2021-01" db="EMBL/GenBank/DDBJ databases">
        <title>Sequencing the genomes of 1000 actinobacteria strains.</title>
        <authorList>
            <person name="Klenk H.-P."/>
        </authorList>
    </citation>
    <scope>NUCLEOTIDE SEQUENCE [LARGE SCALE GENOMIC DNA]</scope>
    <source>
        <strain evidence="11 12">DSM 13657</strain>
    </source>
</reference>
<keyword evidence="5" id="KW-0012">Acyltransferase</keyword>
<dbReference type="PANTHER" id="PTHR30582">
    <property type="entry name" value="L,D-TRANSPEPTIDASE"/>
    <property type="match status" value="1"/>
</dbReference>
<gene>
    <name evidence="11" type="ORF">JOE56_001355</name>
</gene>
<dbReference type="Pfam" id="PF17964">
    <property type="entry name" value="Big_10"/>
    <property type="match status" value="1"/>
</dbReference>
<dbReference type="PROSITE" id="PS51257">
    <property type="entry name" value="PROKAR_LIPOPROTEIN"/>
    <property type="match status" value="1"/>
</dbReference>
<evidence type="ECO:0000256" key="6">
    <source>
        <dbReference type="ARBA" id="ARBA00023316"/>
    </source>
</evidence>
<evidence type="ECO:0000256" key="1">
    <source>
        <dbReference type="ARBA" id="ARBA00004752"/>
    </source>
</evidence>
<evidence type="ECO:0000259" key="10">
    <source>
        <dbReference type="PROSITE" id="PS52029"/>
    </source>
</evidence>
<feature type="domain" description="L,D-TPase catalytic" evidence="10">
    <location>
        <begin position="361"/>
        <end position="478"/>
    </location>
</feature>
<keyword evidence="2" id="KW-0808">Transferase</keyword>
<keyword evidence="12" id="KW-1185">Reference proteome</keyword>
<feature type="region of interest" description="Disordered" evidence="8">
    <location>
        <begin position="70"/>
        <end position="247"/>
    </location>
</feature>
<dbReference type="InterPro" id="IPR038063">
    <property type="entry name" value="Transpep_catalytic_dom"/>
</dbReference>
<dbReference type="Gene3D" id="2.60.40.3710">
    <property type="match status" value="1"/>
</dbReference>
<dbReference type="InterPro" id="IPR041280">
    <property type="entry name" value="Big_10"/>
</dbReference>
<accession>A0ABS2SK71</accession>
<evidence type="ECO:0000256" key="2">
    <source>
        <dbReference type="ARBA" id="ARBA00022679"/>
    </source>
</evidence>
<feature type="active site" description="Proton donor/acceptor" evidence="7">
    <location>
        <position position="436"/>
    </location>
</feature>
<evidence type="ECO:0000313" key="11">
    <source>
        <dbReference type="EMBL" id="MBM7816661.1"/>
    </source>
</evidence>
<keyword evidence="9" id="KW-0732">Signal</keyword>
<dbReference type="Gene3D" id="2.40.440.10">
    <property type="entry name" value="L,D-transpeptidase catalytic domain-like"/>
    <property type="match status" value="1"/>
</dbReference>
<keyword evidence="11" id="KW-0449">Lipoprotein</keyword>
<feature type="compositionally biased region" description="Low complexity" evidence="8">
    <location>
        <begin position="87"/>
        <end position="109"/>
    </location>
</feature>
<dbReference type="Proteomes" id="UP000809290">
    <property type="component" value="Unassembled WGS sequence"/>
</dbReference>
<dbReference type="SUPFAM" id="SSF141523">
    <property type="entry name" value="L,D-transpeptidase catalytic domain-like"/>
    <property type="match status" value="1"/>
</dbReference>
<evidence type="ECO:0000256" key="3">
    <source>
        <dbReference type="ARBA" id="ARBA00022960"/>
    </source>
</evidence>
<feature type="compositionally biased region" description="Acidic residues" evidence="8">
    <location>
        <begin position="134"/>
        <end position="189"/>
    </location>
</feature>
<dbReference type="CDD" id="cd16913">
    <property type="entry name" value="YkuD_like"/>
    <property type="match status" value="1"/>
</dbReference>
<evidence type="ECO:0000256" key="5">
    <source>
        <dbReference type="ARBA" id="ARBA00023315"/>
    </source>
</evidence>
<evidence type="ECO:0000313" key="12">
    <source>
        <dbReference type="Proteomes" id="UP000809290"/>
    </source>
</evidence>
<dbReference type="InterPro" id="IPR005490">
    <property type="entry name" value="LD_TPept_cat_dom"/>
</dbReference>
<keyword evidence="6 7" id="KW-0961">Cell wall biogenesis/degradation</keyword>
<dbReference type="PANTHER" id="PTHR30582:SF2">
    <property type="entry name" value="L,D-TRANSPEPTIDASE YCIB-RELATED"/>
    <property type="match status" value="1"/>
</dbReference>
<sequence length="509" mass="54699">MFRRLLVSSTIALSLVAASACSVSAPGGNNSAPKEKEPDPEPVVSVVSEAAPGEKLQLSVDKGEFVSVELTDDDHKEIPVDAGTFETTSASADPSDPATDSASDPATDNADSDEDADDSAEAGGNIGANSQDSENSEDEAAEETDQPEDTSATDEPADDATDESSDDPSADPDSSDDPSADPDSTDDPQDGAQGGAADNNPKGTSWESNFTLAGSSSYTWKATTVSPDGKTHESTGTVDTPEPNGEGARMRTLLDDDMKVGVGAPIIFNFAHKIPKEYRPGIESRLSVEVTDKDDKPRKVEGSWAWLPDDDGHSRIHYRPKEFWPEHSKIHVDAPVKDVPFSDDTFGAKDMTLDFEIDREQITVADAKKHRLTVKRSGKTVMDFPASLGAARSPSYNGMHIVMSKSRNYTMKSERWSYSTPVTHAVRIHNNGEFIHAAPWSVGSQGRANVSHGCVNLSTANATEYFNSALFGDPVEVTGSRVSLTTSSGDIKDWVYTWEEWQKMSSIKK</sequence>
<feature type="compositionally biased region" description="Polar residues" evidence="8">
    <location>
        <begin position="201"/>
        <end position="226"/>
    </location>
</feature>
<dbReference type="RefSeq" id="WP_204515399.1">
    <property type="nucleotide sequence ID" value="NZ_JAFBCP010000001.1"/>
</dbReference>
<name>A0ABS2SK71_9MICO</name>
<feature type="chain" id="PRO_5046857515" evidence="9">
    <location>
        <begin position="21"/>
        <end position="509"/>
    </location>
</feature>
<evidence type="ECO:0000256" key="9">
    <source>
        <dbReference type="SAM" id="SignalP"/>
    </source>
</evidence>
<keyword evidence="4 7" id="KW-0573">Peptidoglycan synthesis</keyword>
<feature type="active site" description="Nucleophile" evidence="7">
    <location>
        <position position="454"/>
    </location>
</feature>
<dbReference type="PROSITE" id="PS52029">
    <property type="entry name" value="LD_TPASE"/>
    <property type="match status" value="1"/>
</dbReference>
<feature type="compositionally biased region" description="Acidic residues" evidence="8">
    <location>
        <begin position="110"/>
        <end position="120"/>
    </location>
</feature>
<feature type="signal peptide" evidence="9">
    <location>
        <begin position="1"/>
        <end position="20"/>
    </location>
</feature>
<dbReference type="Pfam" id="PF03734">
    <property type="entry name" value="YkuD"/>
    <property type="match status" value="1"/>
</dbReference>